<dbReference type="EMBL" id="KF900422">
    <property type="protein sequence ID" value="AIE94439.1"/>
    <property type="molecule type" value="Genomic_DNA"/>
</dbReference>
<dbReference type="AlphaFoldDB" id="A0A075FT27"/>
<name>A0A075FT27_9ARCH</name>
<organism evidence="1">
    <name type="scientific">uncultured marine thaumarchaeote AD1000_46_C12</name>
    <dbReference type="NCBI Taxonomy" id="1455920"/>
    <lineage>
        <taxon>Archaea</taxon>
        <taxon>Nitrososphaerota</taxon>
        <taxon>environmental samples</taxon>
    </lineage>
</organism>
<evidence type="ECO:0000313" key="1">
    <source>
        <dbReference type="EMBL" id="AIE94439.1"/>
    </source>
</evidence>
<accession>A0A075FT27</accession>
<protein>
    <submittedName>
        <fullName evidence="1">Uncharacterized protein</fullName>
    </submittedName>
</protein>
<reference evidence="1" key="1">
    <citation type="journal article" date="2014" name="Genome Biol. Evol.">
        <title>Pangenome evidence for extensive interdomain horizontal transfer affecting lineage core and shell genes in uncultured planktonic thaumarchaeota and euryarchaeota.</title>
        <authorList>
            <person name="Deschamps P."/>
            <person name="Zivanovic Y."/>
            <person name="Moreira D."/>
            <person name="Rodriguez-Valera F."/>
            <person name="Lopez-Garcia P."/>
        </authorList>
    </citation>
    <scope>NUCLEOTIDE SEQUENCE</scope>
</reference>
<sequence length="100" mass="11666">MLVSATKIPGFPDSEKDLQHYLDRYNNEPSYADWFDRNFPGQTIEEVLVKQKSVSATKIPGFPDSEKDLQHYLDRYNNEPSYADWFDRNFPGQTIEEAVC</sequence>
<proteinExistence type="predicted"/>